<dbReference type="EMBL" id="CP029347">
    <property type="protein sequence ID" value="AWL12654.1"/>
    <property type="molecule type" value="Genomic_DNA"/>
</dbReference>
<organism evidence="2 3">
    <name type="scientific">Saliniradius amylolyticus</name>
    <dbReference type="NCBI Taxonomy" id="2183582"/>
    <lineage>
        <taxon>Bacteria</taxon>
        <taxon>Pseudomonadati</taxon>
        <taxon>Pseudomonadota</taxon>
        <taxon>Gammaproteobacteria</taxon>
        <taxon>Alteromonadales</taxon>
        <taxon>Alteromonadaceae</taxon>
        <taxon>Saliniradius</taxon>
    </lineage>
</organism>
<dbReference type="InterPro" id="IPR046336">
    <property type="entry name" value="Lon_prtase_N_sf"/>
</dbReference>
<gene>
    <name evidence="2" type="ORF">HMF8227_02201</name>
</gene>
<dbReference type="RefSeq" id="WP_109340208.1">
    <property type="nucleotide sequence ID" value="NZ_CP029347.1"/>
</dbReference>
<dbReference type="PANTHER" id="PTHR46732:SF8">
    <property type="entry name" value="ATP-DEPENDENT PROTEASE LA (LON) DOMAIN PROTEIN"/>
    <property type="match status" value="1"/>
</dbReference>
<proteinExistence type="predicted"/>
<dbReference type="SUPFAM" id="SSF88697">
    <property type="entry name" value="PUA domain-like"/>
    <property type="match status" value="1"/>
</dbReference>
<dbReference type="InterPro" id="IPR003111">
    <property type="entry name" value="Lon_prtase_N"/>
</dbReference>
<dbReference type="PANTHER" id="PTHR46732">
    <property type="entry name" value="ATP-DEPENDENT PROTEASE LA (LON) DOMAIN PROTEIN"/>
    <property type="match status" value="1"/>
</dbReference>
<dbReference type="Pfam" id="PF02190">
    <property type="entry name" value="LON_substr_bdg"/>
    <property type="match status" value="1"/>
</dbReference>
<name>A0A2S2E4S6_9ALTE</name>
<reference evidence="2 3" key="1">
    <citation type="submission" date="2018-05" db="EMBL/GenBank/DDBJ databases">
        <title>Salinimonas sp. HMF8227 Genome sequencing and assembly.</title>
        <authorList>
            <person name="Kang H."/>
            <person name="Kang J."/>
            <person name="Cha I."/>
            <person name="Kim H."/>
            <person name="Joh K."/>
        </authorList>
    </citation>
    <scope>NUCLEOTIDE SEQUENCE [LARGE SCALE GENOMIC DNA]</scope>
    <source>
        <strain evidence="2 3">HMF8227</strain>
    </source>
</reference>
<dbReference type="Gene3D" id="2.30.130.40">
    <property type="entry name" value="LON domain-like"/>
    <property type="match status" value="1"/>
</dbReference>
<dbReference type="SMART" id="SM00464">
    <property type="entry name" value="LON"/>
    <property type="match status" value="1"/>
</dbReference>
<dbReference type="InterPro" id="IPR015947">
    <property type="entry name" value="PUA-like_sf"/>
</dbReference>
<keyword evidence="3" id="KW-1185">Reference proteome</keyword>
<evidence type="ECO:0000313" key="3">
    <source>
        <dbReference type="Proteomes" id="UP000245728"/>
    </source>
</evidence>
<dbReference type="OrthoDB" id="8558970at2"/>
<dbReference type="KEGG" id="salh:HMF8227_02201"/>
<dbReference type="Proteomes" id="UP000245728">
    <property type="component" value="Chromosome"/>
</dbReference>
<sequence length="193" mass="22312">MSEKSISIPLFPLSSHVLPGGRLSLRIFEPRYLRMVKEACRQNSGFGICMLKQGLTGSERCPILPIGTYVNVVDFDMLRDGMLGITVEGQRLFHMEQFTTQSDGLRIGQCHWLDMWQANLPEESINPLVKKLKQTFSRYRELAELYEQPRFDDPQWVVSRWLELLPVDAEQKQWLLGQQDSGKVVDFLTQLTH</sequence>
<dbReference type="Gene3D" id="1.10.4060.10">
    <property type="entry name" value="BPP1347 like domain"/>
    <property type="match status" value="1"/>
</dbReference>
<feature type="domain" description="Lon N-terminal" evidence="1">
    <location>
        <begin position="7"/>
        <end position="190"/>
    </location>
</feature>
<evidence type="ECO:0000313" key="2">
    <source>
        <dbReference type="EMBL" id="AWL12654.1"/>
    </source>
</evidence>
<protein>
    <recommendedName>
        <fullName evidence="1">Lon N-terminal domain-containing protein</fullName>
    </recommendedName>
</protein>
<accession>A0A2S2E4S6</accession>
<evidence type="ECO:0000259" key="1">
    <source>
        <dbReference type="SMART" id="SM00464"/>
    </source>
</evidence>
<dbReference type="AlphaFoldDB" id="A0A2S2E4S6"/>